<evidence type="ECO:0000256" key="1">
    <source>
        <dbReference type="ARBA" id="ARBA00023015"/>
    </source>
</evidence>
<dbReference type="PROSITE" id="PS01124">
    <property type="entry name" value="HTH_ARAC_FAMILY_2"/>
    <property type="match status" value="1"/>
</dbReference>
<feature type="transmembrane region" description="Helical" evidence="4">
    <location>
        <begin position="52"/>
        <end position="72"/>
    </location>
</feature>
<dbReference type="InterPro" id="IPR018060">
    <property type="entry name" value="HTH_AraC"/>
</dbReference>
<dbReference type="PANTHER" id="PTHR43280">
    <property type="entry name" value="ARAC-FAMILY TRANSCRIPTIONAL REGULATOR"/>
    <property type="match status" value="1"/>
</dbReference>
<dbReference type="Proteomes" id="UP000192343">
    <property type="component" value="Unassembled WGS sequence"/>
</dbReference>
<evidence type="ECO:0000256" key="3">
    <source>
        <dbReference type="ARBA" id="ARBA00023163"/>
    </source>
</evidence>
<dbReference type="InterPro" id="IPR020449">
    <property type="entry name" value="Tscrpt_reg_AraC-type_HTH"/>
</dbReference>
<dbReference type="GO" id="GO:0043565">
    <property type="term" value="F:sequence-specific DNA binding"/>
    <property type="evidence" value="ECO:0007669"/>
    <property type="project" value="InterPro"/>
</dbReference>
<keyword evidence="4" id="KW-0812">Transmembrane</keyword>
<accession>A0A1Y1RY94</accession>
<dbReference type="Gene3D" id="1.10.10.60">
    <property type="entry name" value="Homeodomain-like"/>
    <property type="match status" value="1"/>
</dbReference>
<keyword evidence="2" id="KW-0238">DNA-binding</keyword>
<dbReference type="GO" id="GO:0003700">
    <property type="term" value="F:DNA-binding transcription factor activity"/>
    <property type="evidence" value="ECO:0007669"/>
    <property type="project" value="InterPro"/>
</dbReference>
<name>A0A1Y1RY94_9SPIO</name>
<dbReference type="EMBL" id="MWQY01000009">
    <property type="protein sequence ID" value="ORC35386.1"/>
    <property type="molecule type" value="Genomic_DNA"/>
</dbReference>
<proteinExistence type="predicted"/>
<dbReference type="Pfam" id="PF12833">
    <property type="entry name" value="HTH_18"/>
    <property type="match status" value="1"/>
</dbReference>
<evidence type="ECO:0000256" key="4">
    <source>
        <dbReference type="SAM" id="Phobius"/>
    </source>
</evidence>
<organism evidence="6 7">
    <name type="scientific">Marispirochaeta aestuarii</name>
    <dbReference type="NCBI Taxonomy" id="1963862"/>
    <lineage>
        <taxon>Bacteria</taxon>
        <taxon>Pseudomonadati</taxon>
        <taxon>Spirochaetota</taxon>
        <taxon>Spirochaetia</taxon>
        <taxon>Spirochaetales</taxon>
        <taxon>Spirochaetaceae</taxon>
        <taxon>Marispirochaeta</taxon>
    </lineage>
</organism>
<feature type="transmembrane region" description="Helical" evidence="4">
    <location>
        <begin position="133"/>
        <end position="152"/>
    </location>
</feature>
<evidence type="ECO:0000313" key="6">
    <source>
        <dbReference type="EMBL" id="ORC35386.1"/>
    </source>
</evidence>
<feature type="transmembrane region" description="Helical" evidence="4">
    <location>
        <begin position="199"/>
        <end position="221"/>
    </location>
</feature>
<keyword evidence="4" id="KW-1133">Transmembrane helix</keyword>
<evidence type="ECO:0000256" key="2">
    <source>
        <dbReference type="ARBA" id="ARBA00023125"/>
    </source>
</evidence>
<feature type="transmembrane region" description="Helical" evidence="4">
    <location>
        <begin position="164"/>
        <end position="187"/>
    </location>
</feature>
<keyword evidence="1" id="KW-0805">Transcription regulation</keyword>
<feature type="transmembrane region" description="Helical" evidence="4">
    <location>
        <begin position="7"/>
        <end position="32"/>
    </location>
</feature>
<evidence type="ECO:0000259" key="5">
    <source>
        <dbReference type="PROSITE" id="PS01124"/>
    </source>
</evidence>
<keyword evidence="7" id="KW-1185">Reference proteome</keyword>
<dbReference type="SUPFAM" id="SSF46689">
    <property type="entry name" value="Homeodomain-like"/>
    <property type="match status" value="1"/>
</dbReference>
<reference evidence="6 7" key="1">
    <citation type="submission" date="2017-03" db="EMBL/GenBank/DDBJ databases">
        <title>Draft Genome sequence of Marispirochaeta sp. strain JC444.</title>
        <authorList>
            <person name="Shivani Y."/>
            <person name="Subhash Y."/>
            <person name="Sasikala C."/>
            <person name="Ramana C."/>
        </authorList>
    </citation>
    <scope>NUCLEOTIDE SEQUENCE [LARGE SCALE GENOMIC DNA]</scope>
    <source>
        <strain evidence="6 7">JC444</strain>
    </source>
</reference>
<protein>
    <recommendedName>
        <fullName evidence="5">HTH araC/xylS-type domain-containing protein</fullName>
    </recommendedName>
</protein>
<dbReference type="STRING" id="1963862.B4O97_09450"/>
<dbReference type="AlphaFoldDB" id="A0A1Y1RY94"/>
<keyword evidence="4" id="KW-0472">Membrane</keyword>
<sequence>MGAAQGLLLLVLIGLRFRHYANLPLALLVLVFSLRLGTIPSWNPETLLRAPWLWPITTPLPFLFGPLLWWFIRNISTGSTRLPRPSIVYLVPYISETTAVAITVIGMDFPEYKEFVLSVFAGFPPHWLPIRNALKVVVNALCLVFAFRTVFGKDGRNLAGHTRLWLQLLVVLPSLVLVAFAFVAVNPPANARLAAGGELPFLILAAAMAILVYVISLLALAAPQLLAGYDRAFTADRSKEPHISDQDSQLITEQIRKAFDAGVFLDSRLSLRKLAKRIDIHPNRVSYVINHVYKQSFCSLVNDYRLQYFRERIEEGALNNHSILELALEAGFSSKSTFNRVFKETTGLSPSEYARRHETEWAADS</sequence>
<keyword evidence="3" id="KW-0804">Transcription</keyword>
<dbReference type="PRINTS" id="PR00032">
    <property type="entry name" value="HTHARAC"/>
</dbReference>
<feature type="transmembrane region" description="Helical" evidence="4">
    <location>
        <begin position="87"/>
        <end position="107"/>
    </location>
</feature>
<dbReference type="PANTHER" id="PTHR43280:SF29">
    <property type="entry name" value="ARAC-FAMILY TRANSCRIPTIONAL REGULATOR"/>
    <property type="match status" value="1"/>
</dbReference>
<dbReference type="SMART" id="SM00342">
    <property type="entry name" value="HTH_ARAC"/>
    <property type="match status" value="1"/>
</dbReference>
<comment type="caution">
    <text evidence="6">The sequence shown here is derived from an EMBL/GenBank/DDBJ whole genome shotgun (WGS) entry which is preliminary data.</text>
</comment>
<evidence type="ECO:0000313" key="7">
    <source>
        <dbReference type="Proteomes" id="UP000192343"/>
    </source>
</evidence>
<dbReference type="InterPro" id="IPR009057">
    <property type="entry name" value="Homeodomain-like_sf"/>
</dbReference>
<feature type="domain" description="HTH araC/xylS-type" evidence="5">
    <location>
        <begin position="245"/>
        <end position="356"/>
    </location>
</feature>
<gene>
    <name evidence="6" type="ORF">B4O97_09450</name>
</gene>